<evidence type="ECO:0000313" key="1">
    <source>
        <dbReference type="EMBL" id="CAG8686264.1"/>
    </source>
</evidence>
<name>A0ACA9P193_9GLOM</name>
<proteinExistence type="predicted"/>
<feature type="non-terminal residue" evidence="1">
    <location>
        <position position="1"/>
    </location>
</feature>
<feature type="non-terminal residue" evidence="1">
    <location>
        <position position="84"/>
    </location>
</feature>
<comment type="caution">
    <text evidence="1">The sequence shown here is derived from an EMBL/GenBank/DDBJ whole genome shotgun (WGS) entry which is preliminary data.</text>
</comment>
<keyword evidence="2" id="KW-1185">Reference proteome</keyword>
<evidence type="ECO:0000313" key="2">
    <source>
        <dbReference type="Proteomes" id="UP000789702"/>
    </source>
</evidence>
<sequence>ILKQSFAPQADQEETKQSYLDSIYVKLSDNSTDNSSSSISDNDNTPSDGAYKKTTQTNKLNIVENLSAVNLNEGEEIKEGCEKI</sequence>
<dbReference type="EMBL" id="CAJVPU010022584">
    <property type="protein sequence ID" value="CAG8686264.1"/>
    <property type="molecule type" value="Genomic_DNA"/>
</dbReference>
<accession>A0ACA9P193</accession>
<reference evidence="1" key="1">
    <citation type="submission" date="2021-06" db="EMBL/GenBank/DDBJ databases">
        <authorList>
            <person name="Kallberg Y."/>
            <person name="Tangrot J."/>
            <person name="Rosling A."/>
        </authorList>
    </citation>
    <scope>NUCLEOTIDE SEQUENCE</scope>
    <source>
        <strain evidence="1">IL203A</strain>
    </source>
</reference>
<dbReference type="Proteomes" id="UP000789702">
    <property type="component" value="Unassembled WGS sequence"/>
</dbReference>
<organism evidence="1 2">
    <name type="scientific">Dentiscutata heterogama</name>
    <dbReference type="NCBI Taxonomy" id="1316150"/>
    <lineage>
        <taxon>Eukaryota</taxon>
        <taxon>Fungi</taxon>
        <taxon>Fungi incertae sedis</taxon>
        <taxon>Mucoromycota</taxon>
        <taxon>Glomeromycotina</taxon>
        <taxon>Glomeromycetes</taxon>
        <taxon>Diversisporales</taxon>
        <taxon>Gigasporaceae</taxon>
        <taxon>Dentiscutata</taxon>
    </lineage>
</organism>
<protein>
    <submittedName>
        <fullName evidence="1">5326_t:CDS:1</fullName>
    </submittedName>
</protein>
<gene>
    <name evidence="1" type="ORF">DHETER_LOCUS10929</name>
</gene>